<gene>
    <name evidence="1" type="ORF">HDF22_004525</name>
</gene>
<accession>A0A841JPZ7</accession>
<name>A0A841JPZ7_9SPHI</name>
<dbReference type="RefSeq" id="WP_183589197.1">
    <property type="nucleotide sequence ID" value="NZ_JACHCA010000014.1"/>
</dbReference>
<reference evidence="1 2" key="1">
    <citation type="submission" date="2020-08" db="EMBL/GenBank/DDBJ databases">
        <title>Genomic Encyclopedia of Type Strains, Phase IV (KMG-V): Genome sequencing to study the core and pangenomes of soil and plant-associated prokaryotes.</title>
        <authorList>
            <person name="Whitman W."/>
        </authorList>
    </citation>
    <scope>NUCLEOTIDE SEQUENCE [LARGE SCALE GENOMIC DNA]</scope>
    <source>
        <strain evidence="1 2">MP601</strain>
    </source>
</reference>
<organism evidence="1 2">
    <name type="scientific">Mucilaginibacter lappiensis</name>
    <dbReference type="NCBI Taxonomy" id="354630"/>
    <lineage>
        <taxon>Bacteria</taxon>
        <taxon>Pseudomonadati</taxon>
        <taxon>Bacteroidota</taxon>
        <taxon>Sphingobacteriia</taxon>
        <taxon>Sphingobacteriales</taxon>
        <taxon>Sphingobacteriaceae</taxon>
        <taxon>Mucilaginibacter</taxon>
    </lineage>
</organism>
<proteinExistence type="predicted"/>
<dbReference type="AlphaFoldDB" id="A0A841JPZ7"/>
<protein>
    <submittedName>
        <fullName evidence="1">Uncharacterized protein</fullName>
    </submittedName>
</protein>
<comment type="caution">
    <text evidence="1">The sequence shown here is derived from an EMBL/GenBank/DDBJ whole genome shotgun (WGS) entry which is preliminary data.</text>
</comment>
<dbReference type="EMBL" id="JACHCA010000014">
    <property type="protein sequence ID" value="MBB6130385.1"/>
    <property type="molecule type" value="Genomic_DNA"/>
</dbReference>
<dbReference type="Proteomes" id="UP000548326">
    <property type="component" value="Unassembled WGS sequence"/>
</dbReference>
<evidence type="ECO:0000313" key="1">
    <source>
        <dbReference type="EMBL" id="MBB6130385.1"/>
    </source>
</evidence>
<evidence type="ECO:0000313" key="2">
    <source>
        <dbReference type="Proteomes" id="UP000548326"/>
    </source>
</evidence>
<sequence>MKKLIEKVAALQEGKALTREQMKTVTGGGIGPIPICFRCCPDDPCSNFRHVCPEISCGEM</sequence>